<feature type="domain" description="FtsX extracellular" evidence="2">
    <location>
        <begin position="183"/>
        <end position="267"/>
    </location>
</feature>
<accession>A0A1H7S944</accession>
<dbReference type="AlphaFoldDB" id="A0A1H7S944"/>
<dbReference type="InterPro" id="IPR040690">
    <property type="entry name" value="FtsX_ECD"/>
</dbReference>
<feature type="chain" id="PRO_5038925236" description="FtsX extracellular domain-containing protein" evidence="1">
    <location>
        <begin position="27"/>
        <end position="297"/>
    </location>
</feature>
<proteinExistence type="predicted"/>
<sequence>MKHVLCRVTVAAVVALAATAAPAVSAAAEPPPEIGAGDDWEIAVFLCTPSAYDCHKRYATAEQRRDVERFLKGTPEVTQVRHVSRASAYASFRKEFAGRKAVLAGVRARDLPESFRVRVSGVADRGRIRALANRRPGVGVAVDQSESHAGATAISEWWDMSLFLCMKDSALPACLRGRGKANKKAVTAEEKKAIAAAIESIPEVESYEYEDQATAYRNFVEANPDKQELISVTKVSDMPESFRLTLRPQADWAAPRRRLARMPGVASMSDKKCNLLTLRLWSEYGLHGPRSGTEGCP</sequence>
<evidence type="ECO:0000313" key="4">
    <source>
        <dbReference type="Proteomes" id="UP000198953"/>
    </source>
</evidence>
<keyword evidence="4" id="KW-1185">Reference proteome</keyword>
<dbReference type="EMBL" id="FOBF01000006">
    <property type="protein sequence ID" value="SEL69055.1"/>
    <property type="molecule type" value="Genomic_DNA"/>
</dbReference>
<reference evidence="3 4" key="1">
    <citation type="submission" date="2016-10" db="EMBL/GenBank/DDBJ databases">
        <authorList>
            <person name="de Groot N.N."/>
        </authorList>
    </citation>
    <scope>NUCLEOTIDE SEQUENCE [LARGE SCALE GENOMIC DNA]</scope>
    <source>
        <strain evidence="3 4">DSM 43357</strain>
    </source>
</reference>
<gene>
    <name evidence="3" type="ORF">SAMN05660976_03103</name>
</gene>
<protein>
    <recommendedName>
        <fullName evidence="2">FtsX extracellular domain-containing protein</fullName>
    </recommendedName>
</protein>
<dbReference type="STRING" id="46177.SAMN05660976_03103"/>
<dbReference type="Proteomes" id="UP000198953">
    <property type="component" value="Unassembled WGS sequence"/>
</dbReference>
<name>A0A1H7S944_9ACTN</name>
<evidence type="ECO:0000313" key="3">
    <source>
        <dbReference type="EMBL" id="SEL69055.1"/>
    </source>
</evidence>
<dbReference type="Gene3D" id="3.30.70.3040">
    <property type="match status" value="2"/>
</dbReference>
<evidence type="ECO:0000256" key="1">
    <source>
        <dbReference type="SAM" id="SignalP"/>
    </source>
</evidence>
<dbReference type="Pfam" id="PF18075">
    <property type="entry name" value="FtsX_ECD"/>
    <property type="match status" value="2"/>
</dbReference>
<keyword evidence="1" id="KW-0732">Signal</keyword>
<organism evidence="3 4">
    <name type="scientific">Nonomuraea pusilla</name>
    <dbReference type="NCBI Taxonomy" id="46177"/>
    <lineage>
        <taxon>Bacteria</taxon>
        <taxon>Bacillati</taxon>
        <taxon>Actinomycetota</taxon>
        <taxon>Actinomycetes</taxon>
        <taxon>Streptosporangiales</taxon>
        <taxon>Streptosporangiaceae</taxon>
        <taxon>Nonomuraea</taxon>
    </lineage>
</organism>
<feature type="signal peptide" evidence="1">
    <location>
        <begin position="1"/>
        <end position="26"/>
    </location>
</feature>
<dbReference type="RefSeq" id="WP_143078669.1">
    <property type="nucleotide sequence ID" value="NZ_FOBF01000006.1"/>
</dbReference>
<dbReference type="OrthoDB" id="3534525at2"/>
<feature type="domain" description="FtsX extracellular" evidence="2">
    <location>
        <begin position="41"/>
        <end position="138"/>
    </location>
</feature>
<evidence type="ECO:0000259" key="2">
    <source>
        <dbReference type="Pfam" id="PF18075"/>
    </source>
</evidence>